<evidence type="ECO:0000256" key="5">
    <source>
        <dbReference type="ARBA" id="ARBA00023163"/>
    </source>
</evidence>
<evidence type="ECO:0008006" key="11">
    <source>
        <dbReference type="Google" id="ProtNLM"/>
    </source>
</evidence>
<keyword evidence="4" id="KW-0238">DNA-binding</keyword>
<dbReference type="AlphaFoldDB" id="A0A175RGU1"/>
<keyword evidence="10" id="KW-1185">Reference proteome</keyword>
<dbReference type="PROSITE" id="PS50043">
    <property type="entry name" value="HTH_LUXR_2"/>
    <property type="match status" value="1"/>
</dbReference>
<evidence type="ECO:0000313" key="9">
    <source>
        <dbReference type="EMBL" id="KTR02990.1"/>
    </source>
</evidence>
<evidence type="ECO:0000256" key="1">
    <source>
        <dbReference type="ARBA" id="ARBA00022553"/>
    </source>
</evidence>
<dbReference type="RefSeq" id="WP_058602063.1">
    <property type="nucleotide sequence ID" value="NZ_LDQA01000062.1"/>
</dbReference>
<feature type="domain" description="HTH luxR-type" evidence="7">
    <location>
        <begin position="136"/>
        <end position="201"/>
    </location>
</feature>
<dbReference type="Proteomes" id="UP000078529">
    <property type="component" value="Unassembled WGS sequence"/>
</dbReference>
<evidence type="ECO:0000256" key="4">
    <source>
        <dbReference type="ARBA" id="ARBA00023125"/>
    </source>
</evidence>
<organism evidence="9 10">
    <name type="scientific">Aureimonas ureilytica</name>
    <dbReference type="NCBI Taxonomy" id="401562"/>
    <lineage>
        <taxon>Bacteria</taxon>
        <taxon>Pseudomonadati</taxon>
        <taxon>Pseudomonadota</taxon>
        <taxon>Alphaproteobacteria</taxon>
        <taxon>Hyphomicrobiales</taxon>
        <taxon>Aurantimonadaceae</taxon>
        <taxon>Aureimonas</taxon>
    </lineage>
</organism>
<dbReference type="InterPro" id="IPR001789">
    <property type="entry name" value="Sig_transdc_resp-reg_receiver"/>
</dbReference>
<keyword evidence="5" id="KW-0804">Transcription</keyword>
<dbReference type="SMART" id="SM00421">
    <property type="entry name" value="HTH_LUXR"/>
    <property type="match status" value="1"/>
</dbReference>
<keyword evidence="2" id="KW-0902">Two-component regulatory system</keyword>
<dbReference type="GO" id="GO:0003677">
    <property type="term" value="F:DNA binding"/>
    <property type="evidence" value="ECO:0007669"/>
    <property type="project" value="UniProtKB-KW"/>
</dbReference>
<dbReference type="Pfam" id="PF00072">
    <property type="entry name" value="Response_reg"/>
    <property type="match status" value="1"/>
</dbReference>
<protein>
    <recommendedName>
        <fullName evidence="11">LuxR family transcriptional regulator</fullName>
    </recommendedName>
</protein>
<dbReference type="GO" id="GO:0006355">
    <property type="term" value="P:regulation of DNA-templated transcription"/>
    <property type="evidence" value="ECO:0007669"/>
    <property type="project" value="InterPro"/>
</dbReference>
<dbReference type="InterPro" id="IPR036388">
    <property type="entry name" value="WH-like_DNA-bd_sf"/>
</dbReference>
<evidence type="ECO:0000256" key="2">
    <source>
        <dbReference type="ARBA" id="ARBA00023012"/>
    </source>
</evidence>
<proteinExistence type="predicted"/>
<dbReference type="Gene3D" id="1.10.10.10">
    <property type="entry name" value="Winged helix-like DNA-binding domain superfamily/Winged helix DNA-binding domain"/>
    <property type="match status" value="1"/>
</dbReference>
<dbReference type="CDD" id="cd06170">
    <property type="entry name" value="LuxR_C_like"/>
    <property type="match status" value="1"/>
</dbReference>
<dbReference type="SMART" id="SM00448">
    <property type="entry name" value="REC"/>
    <property type="match status" value="1"/>
</dbReference>
<dbReference type="Pfam" id="PF00196">
    <property type="entry name" value="GerE"/>
    <property type="match status" value="1"/>
</dbReference>
<dbReference type="EMBL" id="LDQA01000062">
    <property type="protein sequence ID" value="KTR02990.1"/>
    <property type="molecule type" value="Genomic_DNA"/>
</dbReference>
<dbReference type="PANTHER" id="PTHR44688:SF16">
    <property type="entry name" value="DNA-BINDING TRANSCRIPTIONAL ACTIVATOR DEVR_DOSR"/>
    <property type="match status" value="1"/>
</dbReference>
<accession>A0A175RGU1</accession>
<evidence type="ECO:0000259" key="7">
    <source>
        <dbReference type="PROSITE" id="PS50043"/>
    </source>
</evidence>
<dbReference type="PROSITE" id="PS00622">
    <property type="entry name" value="HTH_LUXR_1"/>
    <property type="match status" value="1"/>
</dbReference>
<comment type="caution">
    <text evidence="9">The sequence shown here is derived from an EMBL/GenBank/DDBJ whole genome shotgun (WGS) entry which is preliminary data.</text>
</comment>
<evidence type="ECO:0000259" key="8">
    <source>
        <dbReference type="PROSITE" id="PS50110"/>
    </source>
</evidence>
<keyword evidence="3" id="KW-0805">Transcription regulation</keyword>
<dbReference type="PANTHER" id="PTHR44688">
    <property type="entry name" value="DNA-BINDING TRANSCRIPTIONAL ACTIVATOR DEVR_DOSR"/>
    <property type="match status" value="1"/>
</dbReference>
<evidence type="ECO:0000256" key="6">
    <source>
        <dbReference type="PROSITE-ProRule" id="PRU00169"/>
    </source>
</evidence>
<evidence type="ECO:0000256" key="3">
    <source>
        <dbReference type="ARBA" id="ARBA00023015"/>
    </source>
</evidence>
<dbReference type="SUPFAM" id="SSF52172">
    <property type="entry name" value="CheY-like"/>
    <property type="match status" value="1"/>
</dbReference>
<dbReference type="PRINTS" id="PR00038">
    <property type="entry name" value="HTHLUXR"/>
</dbReference>
<dbReference type="PROSITE" id="PS50110">
    <property type="entry name" value="RESPONSE_REGULATORY"/>
    <property type="match status" value="1"/>
</dbReference>
<dbReference type="SUPFAM" id="SSF46894">
    <property type="entry name" value="C-terminal effector domain of the bipartite response regulators"/>
    <property type="match status" value="1"/>
</dbReference>
<dbReference type="InterPro" id="IPR011006">
    <property type="entry name" value="CheY-like_superfamily"/>
</dbReference>
<gene>
    <name evidence="9" type="ORF">NS365_20000</name>
</gene>
<reference evidence="9 10" key="1">
    <citation type="journal article" date="2016" name="Front. Microbiol.">
        <title>Genomic Resource of Rice Seed Associated Bacteria.</title>
        <authorList>
            <person name="Midha S."/>
            <person name="Bansal K."/>
            <person name="Sharma S."/>
            <person name="Kumar N."/>
            <person name="Patil P.P."/>
            <person name="Chaudhry V."/>
            <person name="Patil P.B."/>
        </authorList>
    </citation>
    <scope>NUCLEOTIDE SEQUENCE [LARGE SCALE GENOMIC DNA]</scope>
    <source>
        <strain evidence="9 10">NS365</strain>
    </source>
</reference>
<evidence type="ECO:0000313" key="10">
    <source>
        <dbReference type="Proteomes" id="UP000078529"/>
    </source>
</evidence>
<dbReference type="InterPro" id="IPR016032">
    <property type="entry name" value="Sig_transdc_resp-reg_C-effctor"/>
</dbReference>
<dbReference type="FunFam" id="3.40.50.2300:FF:000018">
    <property type="entry name" value="DNA-binding transcriptional regulator NtrC"/>
    <property type="match status" value="1"/>
</dbReference>
<keyword evidence="1 6" id="KW-0597">Phosphoprotein</keyword>
<dbReference type="InterPro" id="IPR000792">
    <property type="entry name" value="Tscrpt_reg_LuxR_C"/>
</dbReference>
<dbReference type="PATRIC" id="fig|401562.4.peg.4019"/>
<feature type="modified residue" description="4-aspartylphosphate" evidence="6">
    <location>
        <position position="55"/>
    </location>
</feature>
<sequence>MHNDRLVHIIDDDPVVLDSLSFLMSVHAIPCCAHLSADRFLEHLTPQTRGCILSDVRMPKMDGVELLQQIRRRGSLLPFIVMTGHGDIPLAVRVMKEGAIEFLEKPFEDDMLLSILEKAFELEVQNYQKRVKAQAARDHLSRLTPREYEVLELISTGMASKVIAHQLSLSVRTVDVYRANILSKLNADNALSAVAFLNDAKLFSHQTPL</sequence>
<name>A0A175RGU1_9HYPH</name>
<feature type="domain" description="Response regulatory" evidence="8">
    <location>
        <begin position="6"/>
        <end position="120"/>
    </location>
</feature>
<dbReference type="GO" id="GO:0000160">
    <property type="term" value="P:phosphorelay signal transduction system"/>
    <property type="evidence" value="ECO:0007669"/>
    <property type="project" value="UniProtKB-KW"/>
</dbReference>
<dbReference type="Gene3D" id="3.40.50.2300">
    <property type="match status" value="1"/>
</dbReference>